<dbReference type="InterPro" id="IPR010997">
    <property type="entry name" value="HRDC-like_sf"/>
</dbReference>
<evidence type="ECO:0000256" key="3">
    <source>
        <dbReference type="ARBA" id="ARBA00025724"/>
    </source>
</evidence>
<name>A0A1L0AYB0_9ASCO</name>
<dbReference type="GO" id="GO:0003727">
    <property type="term" value="F:single-stranded RNA binding"/>
    <property type="evidence" value="ECO:0007669"/>
    <property type="project" value="EnsemblFungi"/>
</dbReference>
<dbReference type="GO" id="GO:0000166">
    <property type="term" value="F:nucleotide binding"/>
    <property type="evidence" value="ECO:0007669"/>
    <property type="project" value="InterPro"/>
</dbReference>
<dbReference type="AlphaFoldDB" id="A0A1L0AYB0"/>
<dbReference type="GO" id="GO:1990328">
    <property type="term" value="C:RPB4-RPB7 complex"/>
    <property type="evidence" value="ECO:0007669"/>
    <property type="project" value="EnsemblFungi"/>
</dbReference>
<comment type="similarity">
    <text evidence="3">Belongs to the eukaryotic RPB4 RNA polymerase subunit family.</text>
</comment>
<dbReference type="GO" id="GO:0000932">
    <property type="term" value="C:P-body"/>
    <property type="evidence" value="ECO:0007669"/>
    <property type="project" value="EnsemblFungi"/>
</dbReference>
<organism evidence="7 8">
    <name type="scientific">Hanseniaspora guilliermondii</name>
    <dbReference type="NCBI Taxonomy" id="56406"/>
    <lineage>
        <taxon>Eukaryota</taxon>
        <taxon>Fungi</taxon>
        <taxon>Dikarya</taxon>
        <taxon>Ascomycota</taxon>
        <taxon>Saccharomycotina</taxon>
        <taxon>Saccharomycetes</taxon>
        <taxon>Saccharomycodales</taxon>
        <taxon>Saccharomycodaceae</taxon>
        <taxon>Hanseniaspora</taxon>
    </lineage>
</organism>
<dbReference type="InterPro" id="IPR045222">
    <property type="entry name" value="Rpb4-like"/>
</dbReference>
<dbReference type="GO" id="GO:0005665">
    <property type="term" value="C:RNA polymerase II, core complex"/>
    <property type="evidence" value="ECO:0007669"/>
    <property type="project" value="EnsemblFungi"/>
</dbReference>
<dbReference type="InterPro" id="IPR038324">
    <property type="entry name" value="Rpb4/RPC9_sf"/>
</dbReference>
<dbReference type="GO" id="GO:0031369">
    <property type="term" value="F:translation initiation factor binding"/>
    <property type="evidence" value="ECO:0007669"/>
    <property type="project" value="EnsemblFungi"/>
</dbReference>
<reference evidence="8" key="1">
    <citation type="submission" date="2016-11" db="EMBL/GenBank/DDBJ databases">
        <authorList>
            <person name="Guldener U."/>
        </authorList>
    </citation>
    <scope>NUCLEOTIDE SEQUENCE [LARGE SCALE GENOMIC DNA]</scope>
</reference>
<dbReference type="Gene3D" id="1.20.1250.40">
    <property type="match status" value="1"/>
</dbReference>
<gene>
    <name evidence="7" type="ORF">HGUI_01322</name>
</gene>
<dbReference type="GO" id="GO:0045948">
    <property type="term" value="P:positive regulation of translational initiation"/>
    <property type="evidence" value="ECO:0007669"/>
    <property type="project" value="EnsemblFungi"/>
</dbReference>
<feature type="compositionally biased region" description="Low complexity" evidence="5">
    <location>
        <begin position="155"/>
        <end position="165"/>
    </location>
</feature>
<evidence type="ECO:0000259" key="6">
    <source>
        <dbReference type="SMART" id="SM00657"/>
    </source>
</evidence>
<dbReference type="GO" id="GO:0000288">
    <property type="term" value="P:nuclear-transcribed mRNA catabolic process, deadenylation-dependent decay"/>
    <property type="evidence" value="ECO:0007669"/>
    <property type="project" value="EnsemblFungi"/>
</dbReference>
<dbReference type="InterPro" id="IPR005574">
    <property type="entry name" value="Rpb4/RPC9"/>
</dbReference>
<keyword evidence="4" id="KW-0175">Coiled coil</keyword>
<dbReference type="EMBL" id="FQNF01000017">
    <property type="protein sequence ID" value="SGZ39122.1"/>
    <property type="molecule type" value="Genomic_DNA"/>
</dbReference>
<comment type="subcellular location">
    <subcellularLocation>
        <location evidence="1">Nucleus</location>
    </subcellularLocation>
</comment>
<keyword evidence="2" id="KW-0539">Nucleus</keyword>
<protein>
    <recommendedName>
        <fullName evidence="6">RNA polymerase Rpb4/RPC9 core domain-containing protein</fullName>
    </recommendedName>
</protein>
<dbReference type="GO" id="GO:0006367">
    <property type="term" value="P:transcription initiation at RNA polymerase II promoter"/>
    <property type="evidence" value="ECO:0007669"/>
    <property type="project" value="EnsemblFungi"/>
</dbReference>
<dbReference type="PANTHER" id="PTHR21297">
    <property type="entry name" value="DNA-DIRECTED RNA POLYMERASE II"/>
    <property type="match status" value="1"/>
</dbReference>
<feature type="domain" description="RNA polymerase Rpb4/RPC9 core" evidence="6">
    <location>
        <begin position="187"/>
        <end position="298"/>
    </location>
</feature>
<dbReference type="GO" id="GO:0003968">
    <property type="term" value="F:RNA-directed RNA polymerase activity"/>
    <property type="evidence" value="ECO:0007669"/>
    <property type="project" value="EnsemblFungi"/>
</dbReference>
<dbReference type="SMART" id="SM00657">
    <property type="entry name" value="RPOL4c"/>
    <property type="match status" value="1"/>
</dbReference>
<evidence type="ECO:0000256" key="5">
    <source>
        <dbReference type="SAM" id="MobiDB-lite"/>
    </source>
</evidence>
<dbReference type="GO" id="GO:0003697">
    <property type="term" value="F:single-stranded DNA binding"/>
    <property type="evidence" value="ECO:0007669"/>
    <property type="project" value="EnsemblFungi"/>
</dbReference>
<dbReference type="GO" id="GO:0006368">
    <property type="term" value="P:transcription elongation by RNA polymerase II"/>
    <property type="evidence" value="ECO:0007669"/>
    <property type="project" value="EnsemblFungi"/>
</dbReference>
<dbReference type="VEuPathDB" id="FungiDB:HGUI_01322"/>
<dbReference type="InterPro" id="IPR006590">
    <property type="entry name" value="RNA_pol_Rpb4/RPC9_core"/>
</dbReference>
<feature type="coiled-coil region" evidence="4">
    <location>
        <begin position="82"/>
        <end position="109"/>
    </location>
</feature>
<dbReference type="Proteomes" id="UP000183365">
    <property type="component" value="Unassembled WGS sequence"/>
</dbReference>
<evidence type="ECO:0000313" key="7">
    <source>
        <dbReference type="EMBL" id="SGZ39122.1"/>
    </source>
</evidence>
<evidence type="ECO:0000256" key="4">
    <source>
        <dbReference type="SAM" id="Coils"/>
    </source>
</evidence>
<proteinExistence type="inferred from homology"/>
<evidence type="ECO:0000313" key="8">
    <source>
        <dbReference type="Proteomes" id="UP000183365"/>
    </source>
</evidence>
<dbReference type="SUPFAM" id="SSF47819">
    <property type="entry name" value="HRDC-like"/>
    <property type="match status" value="1"/>
</dbReference>
<evidence type="ECO:0000256" key="2">
    <source>
        <dbReference type="ARBA" id="ARBA00023242"/>
    </source>
</evidence>
<evidence type="ECO:0000256" key="1">
    <source>
        <dbReference type="ARBA" id="ARBA00004123"/>
    </source>
</evidence>
<accession>A0A1L0AYB0</accession>
<keyword evidence="8" id="KW-1185">Reference proteome</keyword>
<sequence>MNVSTSTVASNRRRIRKQANEAFANPLNSINNNSINNNLNNMEEENTGYLKFGDEFKLIQVNHNLEEEMLTCLNLSEARLIIRESLLERHKLMKNIKNQNNKKDDDENADFQFEQIFSNAQSQEQELENIDKLLEYSTGYTNSVAIQAGSSSPTQQQQIKQQQQQTGNNNSSGYENQALRQTLIYLANFARYRDSETVATVRQLLSNVETQDLDYNAKNIHNIDTTTTLNPNNRNTEAEREKELLGNQLHPFEIAQMASLSCVEADEAKTLIPSLNKKLHDADLERILSELNELETLY</sequence>
<dbReference type="Pfam" id="PF03874">
    <property type="entry name" value="RNA_pol_Rpb4"/>
    <property type="match status" value="1"/>
</dbReference>
<dbReference type="OrthoDB" id="2186918at2759"/>
<feature type="region of interest" description="Disordered" evidence="5">
    <location>
        <begin position="148"/>
        <end position="174"/>
    </location>
</feature>